<protein>
    <submittedName>
        <fullName evidence="2">PIN domain-containing protein</fullName>
    </submittedName>
</protein>
<dbReference type="InterPro" id="IPR002716">
    <property type="entry name" value="PIN_dom"/>
</dbReference>
<dbReference type="Proteomes" id="UP000606600">
    <property type="component" value="Unassembled WGS sequence"/>
</dbReference>
<feature type="domain" description="PIN" evidence="1">
    <location>
        <begin position="3"/>
        <end position="122"/>
    </location>
</feature>
<evidence type="ECO:0000313" key="3">
    <source>
        <dbReference type="Proteomes" id="UP000606600"/>
    </source>
</evidence>
<evidence type="ECO:0000259" key="1">
    <source>
        <dbReference type="Pfam" id="PF01850"/>
    </source>
</evidence>
<sequence length="135" mass="15402">MHYIDTDVLVHSLIKQNPALHTQVKTLLNKFVSGGNLSISWLSVQEAAFVLGKLNQPSRSTTSHIDFLTQLNPIEYNLPEFKRATELAGIIGYRNFSDCLHVAIAEQHCTDLYTCNIKDFRRLQPHTVLKIHFIQ</sequence>
<comment type="caution">
    <text evidence="2">The sequence shown here is derived from an EMBL/GenBank/DDBJ whole genome shotgun (WGS) entry which is preliminary data.</text>
</comment>
<keyword evidence="3" id="KW-1185">Reference proteome</keyword>
<reference evidence="2 3" key="1">
    <citation type="submission" date="2020-09" db="EMBL/GenBank/DDBJ databases">
        <title>Novel species of Mucilaginibacter isolated from a glacier on the Tibetan Plateau.</title>
        <authorList>
            <person name="Liu Q."/>
            <person name="Xin Y.-H."/>
        </authorList>
    </citation>
    <scope>NUCLEOTIDE SEQUENCE [LARGE SCALE GENOMIC DNA]</scope>
    <source>
        <strain evidence="2 3">ZT4R22</strain>
    </source>
</reference>
<organism evidence="2 3">
    <name type="scientific">Mucilaginibacter pankratovii</name>
    <dbReference type="NCBI Taxonomy" id="2772110"/>
    <lineage>
        <taxon>Bacteria</taxon>
        <taxon>Pseudomonadati</taxon>
        <taxon>Bacteroidota</taxon>
        <taxon>Sphingobacteriia</taxon>
        <taxon>Sphingobacteriales</taxon>
        <taxon>Sphingobacteriaceae</taxon>
        <taxon>Mucilaginibacter</taxon>
    </lineage>
</organism>
<dbReference type="Pfam" id="PF01850">
    <property type="entry name" value="PIN"/>
    <property type="match status" value="1"/>
</dbReference>
<dbReference type="InterPro" id="IPR029060">
    <property type="entry name" value="PIN-like_dom_sf"/>
</dbReference>
<accession>A0ABR7WVH6</accession>
<dbReference type="RefSeq" id="WP_191190239.1">
    <property type="nucleotide sequence ID" value="NZ_JACWMY010000009.1"/>
</dbReference>
<dbReference type="EMBL" id="JACWMY010000009">
    <property type="protein sequence ID" value="MBD1365572.1"/>
    <property type="molecule type" value="Genomic_DNA"/>
</dbReference>
<name>A0ABR7WVH6_9SPHI</name>
<dbReference type="SUPFAM" id="SSF88723">
    <property type="entry name" value="PIN domain-like"/>
    <property type="match status" value="1"/>
</dbReference>
<gene>
    <name evidence="2" type="ORF">IDJ77_17285</name>
</gene>
<dbReference type="Gene3D" id="3.40.50.1010">
    <property type="entry name" value="5'-nuclease"/>
    <property type="match status" value="1"/>
</dbReference>
<proteinExistence type="predicted"/>
<evidence type="ECO:0000313" key="2">
    <source>
        <dbReference type="EMBL" id="MBD1365572.1"/>
    </source>
</evidence>